<dbReference type="EMBL" id="WBSZ01000168">
    <property type="protein sequence ID" value="KAB2527143.1"/>
    <property type="molecule type" value="Genomic_DNA"/>
</dbReference>
<organism evidence="1 2">
    <name type="scientific">Enterobacter hormaechei</name>
    <dbReference type="NCBI Taxonomy" id="158836"/>
    <lineage>
        <taxon>Bacteria</taxon>
        <taxon>Pseudomonadati</taxon>
        <taxon>Pseudomonadota</taxon>
        <taxon>Gammaproteobacteria</taxon>
        <taxon>Enterobacterales</taxon>
        <taxon>Enterobacteriaceae</taxon>
        <taxon>Enterobacter</taxon>
        <taxon>Enterobacter cloacae complex</taxon>
    </lineage>
</organism>
<proteinExistence type="predicted"/>
<dbReference type="Proteomes" id="UP000476281">
    <property type="component" value="Unassembled WGS sequence"/>
</dbReference>
<evidence type="ECO:0000313" key="1">
    <source>
        <dbReference type="EMBL" id="KAB2527143.1"/>
    </source>
</evidence>
<gene>
    <name evidence="1" type="ORF">F9C29_07875</name>
</gene>
<dbReference type="RefSeq" id="WP_032667872.1">
    <property type="nucleotide sequence ID" value="NZ_CP085774.1"/>
</dbReference>
<reference evidence="1 2" key="1">
    <citation type="submission" date="2019-09" db="EMBL/GenBank/DDBJ databases">
        <title>Reversal of blaTEM antimicrobial resistance by CRISPR-Cas9 in clinical E. coli and other Enterobacteriaceae strains.</title>
        <authorList>
            <person name="Tagliaferri T."/>
            <person name="Guimaraes N."/>
            <person name="Pereira M."/>
            <person name="Felicori L."/>
            <person name="Horz H.-P."/>
            <person name="Santos S."/>
            <person name="Mendes T."/>
        </authorList>
    </citation>
    <scope>NUCLEOTIDE SEQUENCE [LARGE SCALE GENOMIC DNA]</scope>
    <source>
        <strain evidence="1 2">E2_blaTEM_MG</strain>
    </source>
</reference>
<dbReference type="AlphaFoldDB" id="A0A6L3XZ76"/>
<accession>A0A6L3XZ76</accession>
<evidence type="ECO:0000313" key="2">
    <source>
        <dbReference type="Proteomes" id="UP000476281"/>
    </source>
</evidence>
<protein>
    <submittedName>
        <fullName evidence="1">Acetyl xylan esterase</fullName>
    </submittedName>
</protein>
<name>A0A6L3XZ76_9ENTR</name>
<sequence length="47" mass="5068">MQVHDRPQGAPVLALAGVPVSVKRMQNHAPYACMAFLLEKGGIFGNF</sequence>
<comment type="caution">
    <text evidence="1">The sequence shown here is derived from an EMBL/GenBank/DDBJ whole genome shotgun (WGS) entry which is preliminary data.</text>
</comment>